<dbReference type="AlphaFoldDB" id="A0A653A3A1"/>
<sequence length="273" mass="30213">MKIKMLSVFALSCFLLFGGSQALAHNIWINPENHYPKVGETLEIGLGWGHTYPASRVDQEMKPGTLAYMQVLDPDGMKVEPEMISEKRYKLKIEKEGIYLVTAGIKPGVFTMTPRGRQWSDKKGVENAISCTSFSIEAKTIMIAGENDERLGAVTGQELEIIPLSNPKNIKPGDKLNLKVLFRGKAVEGVTVNATFAGYTSQGQSKDVAPHRDPKGHKPSFPVSTVTDSEGKAAVSVTEPGYWMIVVSHRSPYPDKETCDEYMHNMAFTFEVR</sequence>
<evidence type="ECO:0000313" key="3">
    <source>
        <dbReference type="EMBL" id="VBB42132.1"/>
    </source>
</evidence>
<feature type="region of interest" description="Disordered" evidence="1">
    <location>
        <begin position="202"/>
        <end position="227"/>
    </location>
</feature>
<feature type="signal peptide" evidence="2">
    <location>
        <begin position="1"/>
        <end position="24"/>
    </location>
</feature>
<dbReference type="EMBL" id="UPXX01000013">
    <property type="protein sequence ID" value="VBB42132.1"/>
    <property type="molecule type" value="Genomic_DNA"/>
</dbReference>
<reference evidence="3" key="1">
    <citation type="submission" date="2018-07" db="EMBL/GenBank/DDBJ databases">
        <authorList>
            <consortium name="Genoscope - CEA"/>
            <person name="William W."/>
        </authorList>
    </citation>
    <scope>NUCLEOTIDE SEQUENCE</scope>
    <source>
        <strain evidence="3">IK1</strain>
    </source>
</reference>
<organism evidence="3">
    <name type="scientific">Uncultured Desulfatiglans sp</name>
    <dbReference type="NCBI Taxonomy" id="1748965"/>
    <lineage>
        <taxon>Bacteria</taxon>
        <taxon>Pseudomonadati</taxon>
        <taxon>Thermodesulfobacteriota</taxon>
        <taxon>Desulfobacteria</taxon>
        <taxon>Desulfatiglandales</taxon>
        <taxon>Desulfatiglandaceae</taxon>
        <taxon>Desulfatiglans</taxon>
        <taxon>environmental samples</taxon>
    </lineage>
</organism>
<accession>A0A653A3A1</accession>
<dbReference type="Pfam" id="PF10670">
    <property type="entry name" value="DUF4198"/>
    <property type="match status" value="1"/>
</dbReference>
<evidence type="ECO:0000256" key="2">
    <source>
        <dbReference type="SAM" id="SignalP"/>
    </source>
</evidence>
<gene>
    <name evidence="3" type="ORF">TRIP_B200272</name>
</gene>
<keyword evidence="3" id="KW-0472">Membrane</keyword>
<name>A0A653A3A1_UNCDX</name>
<dbReference type="InterPro" id="IPR019613">
    <property type="entry name" value="DUF4198"/>
</dbReference>
<proteinExistence type="predicted"/>
<protein>
    <submittedName>
        <fullName evidence="3">Putative Nickel transport complex, NikM subunit, transmembrane</fullName>
    </submittedName>
</protein>
<keyword evidence="3" id="KW-0812">Transmembrane</keyword>
<feature type="chain" id="PRO_5024931043" evidence="2">
    <location>
        <begin position="25"/>
        <end position="273"/>
    </location>
</feature>
<evidence type="ECO:0000256" key="1">
    <source>
        <dbReference type="SAM" id="MobiDB-lite"/>
    </source>
</evidence>
<keyword evidence="2" id="KW-0732">Signal</keyword>